<evidence type="ECO:0000256" key="9">
    <source>
        <dbReference type="ARBA" id="ARBA00022960"/>
    </source>
</evidence>
<dbReference type="InterPro" id="IPR012338">
    <property type="entry name" value="Beta-lactam/transpept-like"/>
</dbReference>
<keyword evidence="9" id="KW-0133">Cell shape</keyword>
<evidence type="ECO:0000256" key="4">
    <source>
        <dbReference type="ARBA" id="ARBA00012448"/>
    </source>
</evidence>
<dbReference type="Proteomes" id="UP000576152">
    <property type="component" value="Unassembled WGS sequence"/>
</dbReference>
<keyword evidence="5 17" id="KW-0121">Carboxypeptidase</keyword>
<dbReference type="SUPFAM" id="SSF69189">
    <property type="entry name" value="Penicillin-binding protein associated domain"/>
    <property type="match status" value="1"/>
</dbReference>
<dbReference type="InterPro" id="IPR001967">
    <property type="entry name" value="Peptidase_S11_N"/>
</dbReference>
<evidence type="ECO:0000256" key="7">
    <source>
        <dbReference type="ARBA" id="ARBA00022729"/>
    </source>
</evidence>
<gene>
    <name evidence="17" type="ORF">FHS00_001814</name>
</gene>
<comment type="function">
    <text evidence="1">Removes C-terminal D-alanyl residues from sugar-peptide cell wall precursors.</text>
</comment>
<feature type="signal peptide" evidence="15">
    <location>
        <begin position="1"/>
        <end position="21"/>
    </location>
</feature>
<protein>
    <recommendedName>
        <fullName evidence="4">serine-type D-Ala-D-Ala carboxypeptidase</fullName>
        <ecNumber evidence="4">3.4.16.4</ecNumber>
    </recommendedName>
</protein>
<evidence type="ECO:0000256" key="13">
    <source>
        <dbReference type="RuleBase" id="RU004016"/>
    </source>
</evidence>
<evidence type="ECO:0000256" key="1">
    <source>
        <dbReference type="ARBA" id="ARBA00003217"/>
    </source>
</evidence>
<comment type="caution">
    <text evidence="17">The sequence shown here is derived from an EMBL/GenBank/DDBJ whole genome shotgun (WGS) entry which is preliminary data.</text>
</comment>
<dbReference type="Pfam" id="PF00768">
    <property type="entry name" value="Peptidase_S11"/>
    <property type="match status" value="1"/>
</dbReference>
<comment type="catalytic activity">
    <reaction evidence="12">
        <text>Preferential cleavage: (Ac)2-L-Lys-D-Ala-|-D-Ala. Also transpeptidation of peptidyl-alanyl moieties that are N-acyl substituents of D-alanine.</text>
        <dbReference type="EC" id="3.4.16.4"/>
    </reaction>
</comment>
<keyword evidence="10" id="KW-0573">Peptidoglycan synthesis</keyword>
<accession>A0ABR6HNU8</accession>
<dbReference type="InterPro" id="IPR015956">
    <property type="entry name" value="Peniciliin-bd_prot_C_sf"/>
</dbReference>
<evidence type="ECO:0000313" key="18">
    <source>
        <dbReference type="Proteomes" id="UP000576152"/>
    </source>
</evidence>
<evidence type="ECO:0000256" key="6">
    <source>
        <dbReference type="ARBA" id="ARBA00022670"/>
    </source>
</evidence>
<feature type="compositionally biased region" description="Acidic residues" evidence="14">
    <location>
        <begin position="402"/>
        <end position="417"/>
    </location>
</feature>
<proteinExistence type="inferred from homology"/>
<comment type="similarity">
    <text evidence="3 13">Belongs to the peptidase S11 family.</text>
</comment>
<dbReference type="SMART" id="SM00936">
    <property type="entry name" value="PBP5_C"/>
    <property type="match status" value="1"/>
</dbReference>
<evidence type="ECO:0000313" key="17">
    <source>
        <dbReference type="EMBL" id="MBB3712237.1"/>
    </source>
</evidence>
<keyword evidence="11" id="KW-0961">Cell wall biogenesis/degradation</keyword>
<dbReference type="Gene3D" id="3.40.710.10">
    <property type="entry name" value="DD-peptidase/beta-lactamase superfamily"/>
    <property type="match status" value="1"/>
</dbReference>
<dbReference type="RefSeq" id="WP_183472011.1">
    <property type="nucleotide sequence ID" value="NZ_JACIBX010000005.1"/>
</dbReference>
<dbReference type="PRINTS" id="PR00725">
    <property type="entry name" value="DADACBPTASE1"/>
</dbReference>
<keyword evidence="8 17" id="KW-0378">Hydrolase</keyword>
<dbReference type="PANTHER" id="PTHR21581">
    <property type="entry name" value="D-ALANYL-D-ALANINE CARBOXYPEPTIDASE"/>
    <property type="match status" value="1"/>
</dbReference>
<dbReference type="GO" id="GO:0009002">
    <property type="term" value="F:serine-type D-Ala-D-Ala carboxypeptidase activity"/>
    <property type="evidence" value="ECO:0007669"/>
    <property type="project" value="UniProtKB-EC"/>
</dbReference>
<organism evidence="17 18">
    <name type="scientific">Limimaricola variabilis</name>
    <dbReference type="NCBI Taxonomy" id="1492771"/>
    <lineage>
        <taxon>Bacteria</taxon>
        <taxon>Pseudomonadati</taxon>
        <taxon>Pseudomonadota</taxon>
        <taxon>Alphaproteobacteria</taxon>
        <taxon>Rhodobacterales</taxon>
        <taxon>Paracoccaceae</taxon>
        <taxon>Limimaricola</taxon>
    </lineage>
</organism>
<keyword evidence="7 15" id="KW-0732">Signal</keyword>
<reference evidence="17 18" key="1">
    <citation type="submission" date="2020-08" db="EMBL/GenBank/DDBJ databases">
        <title>Genomic Encyclopedia of Type Strains, Phase III (KMG-III): the genomes of soil and plant-associated and newly described type strains.</title>
        <authorList>
            <person name="Whitman W."/>
        </authorList>
    </citation>
    <scope>NUCLEOTIDE SEQUENCE [LARGE SCALE GENOMIC DNA]</scope>
    <source>
        <strain evidence="17 18">CECT 8572</strain>
    </source>
</reference>
<dbReference type="InterPro" id="IPR012907">
    <property type="entry name" value="Peptidase_S11_C"/>
</dbReference>
<evidence type="ECO:0000256" key="10">
    <source>
        <dbReference type="ARBA" id="ARBA00022984"/>
    </source>
</evidence>
<evidence type="ECO:0000256" key="2">
    <source>
        <dbReference type="ARBA" id="ARBA00004752"/>
    </source>
</evidence>
<keyword evidence="6" id="KW-0645">Protease</keyword>
<dbReference type="SUPFAM" id="SSF56601">
    <property type="entry name" value="beta-lactamase/transpeptidase-like"/>
    <property type="match status" value="1"/>
</dbReference>
<dbReference type="Pfam" id="PF07943">
    <property type="entry name" value="PBP5_C"/>
    <property type="match status" value="1"/>
</dbReference>
<feature type="chain" id="PRO_5046973196" description="serine-type D-Ala-D-Ala carboxypeptidase" evidence="15">
    <location>
        <begin position="22"/>
        <end position="417"/>
    </location>
</feature>
<evidence type="ECO:0000256" key="3">
    <source>
        <dbReference type="ARBA" id="ARBA00007164"/>
    </source>
</evidence>
<evidence type="ECO:0000256" key="11">
    <source>
        <dbReference type="ARBA" id="ARBA00023316"/>
    </source>
</evidence>
<keyword evidence="18" id="KW-1185">Reference proteome</keyword>
<evidence type="ECO:0000256" key="14">
    <source>
        <dbReference type="SAM" id="MobiDB-lite"/>
    </source>
</evidence>
<evidence type="ECO:0000259" key="16">
    <source>
        <dbReference type="SMART" id="SM00936"/>
    </source>
</evidence>
<evidence type="ECO:0000256" key="15">
    <source>
        <dbReference type="SAM" id="SignalP"/>
    </source>
</evidence>
<dbReference type="EC" id="3.4.16.4" evidence="4"/>
<name>A0ABR6HNU8_9RHOB</name>
<dbReference type="InterPro" id="IPR018044">
    <property type="entry name" value="Peptidase_S11"/>
</dbReference>
<feature type="domain" description="Peptidase S11 D-Ala-D-Ala carboxypeptidase A C-terminal" evidence="16">
    <location>
        <begin position="272"/>
        <end position="362"/>
    </location>
</feature>
<dbReference type="PANTHER" id="PTHR21581:SF6">
    <property type="entry name" value="TRAFFICKING PROTEIN PARTICLE COMPLEX SUBUNIT 12"/>
    <property type="match status" value="1"/>
</dbReference>
<feature type="region of interest" description="Disordered" evidence="14">
    <location>
        <begin position="388"/>
        <end position="417"/>
    </location>
</feature>
<dbReference type="EMBL" id="JACIBX010000005">
    <property type="protein sequence ID" value="MBB3712237.1"/>
    <property type="molecule type" value="Genomic_DNA"/>
</dbReference>
<dbReference type="Gene3D" id="2.60.410.10">
    <property type="entry name" value="D-Ala-D-Ala carboxypeptidase, C-terminal domain"/>
    <property type="match status" value="1"/>
</dbReference>
<evidence type="ECO:0000256" key="8">
    <source>
        <dbReference type="ARBA" id="ARBA00022801"/>
    </source>
</evidence>
<sequence>MIRAVFLAAATLVALVPLARAQSFDTPARAAYVLDHTTGTELLAKNADEPLPPASMSKLMTLYMAFEAVASGRLSIDQRLPVSEHAASYGGSSMFLDTTDRVRVEDLLRGVIVLSGNDASAVLAEALSPDGTEAGFAQLMTKRAREMGMMNSTFANSNGWPDPSQRMSMRDLGILASHLISDFPTFYPMFAEQEFEFDGRVPSNSQNRNPILGLGIGADGLKTGHTSEAGYGLVGSAKQGERRVIFVVTGLDSNEARRVEAERIVNWSFRQFAQRDIGEAGTRIAEAEVWMGERDRVGLTLAEDVSLLLPITARDDVEAEVVYQGPIEAPIEAGQELAELVIAREGMPATRVPLVAENAVARGGFLPRVRVAATVLFDRFGPEGVSLPGLDPLGGVPRAEPEAEPAPDAEAATGDET</sequence>
<dbReference type="InterPro" id="IPR037167">
    <property type="entry name" value="Peptidase_S11_C_sf"/>
</dbReference>
<evidence type="ECO:0000256" key="5">
    <source>
        <dbReference type="ARBA" id="ARBA00022645"/>
    </source>
</evidence>
<evidence type="ECO:0000256" key="12">
    <source>
        <dbReference type="ARBA" id="ARBA00034000"/>
    </source>
</evidence>
<comment type="pathway">
    <text evidence="2">Cell wall biogenesis; peptidoglycan biosynthesis.</text>
</comment>